<evidence type="ECO:0000313" key="1">
    <source>
        <dbReference type="EMBL" id="KAI0057267.1"/>
    </source>
</evidence>
<reference evidence="1" key="2">
    <citation type="journal article" date="2022" name="New Phytol.">
        <title>Evolutionary transition to the ectomycorrhizal habit in the genomes of a hyperdiverse lineage of mushroom-forming fungi.</title>
        <authorList>
            <person name="Looney B."/>
            <person name="Miyauchi S."/>
            <person name="Morin E."/>
            <person name="Drula E."/>
            <person name="Courty P.E."/>
            <person name="Kohler A."/>
            <person name="Kuo A."/>
            <person name="LaButti K."/>
            <person name="Pangilinan J."/>
            <person name="Lipzen A."/>
            <person name="Riley R."/>
            <person name="Andreopoulos W."/>
            <person name="He G."/>
            <person name="Johnson J."/>
            <person name="Nolan M."/>
            <person name="Tritt A."/>
            <person name="Barry K.W."/>
            <person name="Grigoriev I.V."/>
            <person name="Nagy L.G."/>
            <person name="Hibbett D."/>
            <person name="Henrissat B."/>
            <person name="Matheny P.B."/>
            <person name="Labbe J."/>
            <person name="Martin F.M."/>
        </authorList>
    </citation>
    <scope>NUCLEOTIDE SEQUENCE</scope>
    <source>
        <strain evidence="1">HHB10654</strain>
    </source>
</reference>
<sequence length="322" mass="36087">MYSPGLCQYWHLTQKAVKAINIYEKEGPAQRGGYIPHDLHEALKDLHVLLTDRHYTLKERYGMTLCASPPLRKFRYRDDTFGATEILPAGGLHGDKAFSLLTTILNEQQSHLWTLTRLYDELDMTVSASPKERDLISSLLSQVLSQRATVDDALTTLENHRPTIEQEDPEQKPARYHQSAPLMLGFAKNTSNNFDLHSVAFPTSRFRYPKGQKTVDDAMSAFWVAAEKEMLKKLLPVRRRHNPTEPASRGQQPVLPYEIGIKAAPAPMMTPPKAKVKRRGEALPADQPGDEPPPVAGSSGPSPQVVSARVWKALRSVFRMAS</sequence>
<protein>
    <submittedName>
        <fullName evidence="1">Uncharacterized protein</fullName>
    </submittedName>
</protein>
<organism evidence="1 2">
    <name type="scientific">Artomyces pyxidatus</name>
    <dbReference type="NCBI Taxonomy" id="48021"/>
    <lineage>
        <taxon>Eukaryota</taxon>
        <taxon>Fungi</taxon>
        <taxon>Dikarya</taxon>
        <taxon>Basidiomycota</taxon>
        <taxon>Agaricomycotina</taxon>
        <taxon>Agaricomycetes</taxon>
        <taxon>Russulales</taxon>
        <taxon>Auriscalpiaceae</taxon>
        <taxon>Artomyces</taxon>
    </lineage>
</organism>
<keyword evidence="2" id="KW-1185">Reference proteome</keyword>
<comment type="caution">
    <text evidence="1">The sequence shown here is derived from an EMBL/GenBank/DDBJ whole genome shotgun (WGS) entry which is preliminary data.</text>
</comment>
<gene>
    <name evidence="1" type="ORF">BV25DRAFT_1841735</name>
</gene>
<accession>A0ACB8SM38</accession>
<proteinExistence type="predicted"/>
<evidence type="ECO:0000313" key="2">
    <source>
        <dbReference type="Proteomes" id="UP000814140"/>
    </source>
</evidence>
<dbReference type="Proteomes" id="UP000814140">
    <property type="component" value="Unassembled WGS sequence"/>
</dbReference>
<reference evidence="1" key="1">
    <citation type="submission" date="2021-03" db="EMBL/GenBank/DDBJ databases">
        <authorList>
            <consortium name="DOE Joint Genome Institute"/>
            <person name="Ahrendt S."/>
            <person name="Looney B.P."/>
            <person name="Miyauchi S."/>
            <person name="Morin E."/>
            <person name="Drula E."/>
            <person name="Courty P.E."/>
            <person name="Chicoki N."/>
            <person name="Fauchery L."/>
            <person name="Kohler A."/>
            <person name="Kuo A."/>
            <person name="Labutti K."/>
            <person name="Pangilinan J."/>
            <person name="Lipzen A."/>
            <person name="Riley R."/>
            <person name="Andreopoulos W."/>
            <person name="He G."/>
            <person name="Johnson J."/>
            <person name="Barry K.W."/>
            <person name="Grigoriev I.V."/>
            <person name="Nagy L."/>
            <person name="Hibbett D."/>
            <person name="Henrissat B."/>
            <person name="Matheny P.B."/>
            <person name="Labbe J."/>
            <person name="Martin F."/>
        </authorList>
    </citation>
    <scope>NUCLEOTIDE SEQUENCE</scope>
    <source>
        <strain evidence="1">HHB10654</strain>
    </source>
</reference>
<dbReference type="EMBL" id="MU277249">
    <property type="protein sequence ID" value="KAI0057267.1"/>
    <property type="molecule type" value="Genomic_DNA"/>
</dbReference>
<name>A0ACB8SM38_9AGAM</name>